<evidence type="ECO:0000259" key="17">
    <source>
        <dbReference type="PROSITE" id="PS51910"/>
    </source>
</evidence>
<dbReference type="PROSITE" id="PS01095">
    <property type="entry name" value="GH18_1"/>
    <property type="match status" value="1"/>
</dbReference>
<dbReference type="GO" id="GO:0008061">
    <property type="term" value="F:chitin binding"/>
    <property type="evidence" value="ECO:0007669"/>
    <property type="project" value="UniProtKB-KW"/>
</dbReference>
<feature type="compositionally biased region" description="Basic and acidic residues" evidence="15">
    <location>
        <begin position="218"/>
        <end position="233"/>
    </location>
</feature>
<dbReference type="GO" id="GO:0006032">
    <property type="term" value="P:chitin catabolic process"/>
    <property type="evidence" value="ECO:0007669"/>
    <property type="project" value="UniProtKB-KW"/>
</dbReference>
<reference evidence="18" key="1">
    <citation type="submission" date="2015-08" db="EMBL/GenBank/DDBJ databases">
        <title>Genome sequence and comparative analysis of clavicipitaceous insect-pathogenic fungus Aschersonia badia with Metarhizium spp.</title>
        <authorList>
            <person name="Agrawal Y."/>
            <person name="Narwani T."/>
            <person name="Subramanian S."/>
        </authorList>
    </citation>
    <scope>NUCLEOTIDE SEQUENCE</scope>
    <source>
        <strain evidence="18">MTCC 10142</strain>
    </source>
</reference>
<dbReference type="EMBL" id="KT630114">
    <property type="protein sequence ID" value="ALI93556.1"/>
    <property type="molecule type" value="Genomic_DNA"/>
</dbReference>
<evidence type="ECO:0000256" key="1">
    <source>
        <dbReference type="ARBA" id="ARBA00000822"/>
    </source>
</evidence>
<dbReference type="AlphaFoldDB" id="A0A0P0CGE8"/>
<dbReference type="InterPro" id="IPR050542">
    <property type="entry name" value="Glycosyl_Hydrlase18_Chitinase"/>
</dbReference>
<proteinExistence type="inferred from homology"/>
<dbReference type="GO" id="GO:0000272">
    <property type="term" value="P:polysaccharide catabolic process"/>
    <property type="evidence" value="ECO:0007669"/>
    <property type="project" value="UniProtKB-KW"/>
</dbReference>
<protein>
    <recommendedName>
        <fullName evidence="3">chitinase</fullName>
        <ecNumber evidence="3">3.2.1.14</ecNumber>
    </recommendedName>
</protein>
<name>A0A0P0CGE8_9HYPO</name>
<evidence type="ECO:0000256" key="11">
    <source>
        <dbReference type="ARBA" id="ARBA00023295"/>
    </source>
</evidence>
<evidence type="ECO:0000256" key="13">
    <source>
        <dbReference type="ARBA" id="ARBA00025727"/>
    </source>
</evidence>
<dbReference type="PANTHER" id="PTHR45708:SF49">
    <property type="entry name" value="ENDOCHITINASE"/>
    <property type="match status" value="1"/>
</dbReference>
<comment type="subcellular location">
    <subcellularLocation>
        <location evidence="2">Secreted</location>
    </subcellularLocation>
</comment>
<feature type="compositionally biased region" description="Polar residues" evidence="15">
    <location>
        <begin position="191"/>
        <end position="217"/>
    </location>
</feature>
<dbReference type="InterPro" id="IPR045321">
    <property type="entry name" value="Cts1-like"/>
</dbReference>
<accession>A0A0P0CGE8</accession>
<keyword evidence="8" id="KW-0843">Virulence</keyword>
<evidence type="ECO:0000256" key="9">
    <source>
        <dbReference type="ARBA" id="ARBA00023180"/>
    </source>
</evidence>
<feature type="compositionally biased region" description="Polar residues" evidence="15">
    <location>
        <begin position="24"/>
        <end position="33"/>
    </location>
</feature>
<dbReference type="EC" id="3.2.1.14" evidence="3"/>
<dbReference type="GO" id="GO:0008843">
    <property type="term" value="F:endochitinase activity"/>
    <property type="evidence" value="ECO:0007669"/>
    <property type="project" value="UniProtKB-EC"/>
</dbReference>
<dbReference type="Gene3D" id="3.20.20.80">
    <property type="entry name" value="Glycosidases"/>
    <property type="match status" value="1"/>
</dbReference>
<feature type="region of interest" description="Disordered" evidence="15">
    <location>
        <begin position="20"/>
        <end position="250"/>
    </location>
</feature>
<organism evidence="18">
    <name type="scientific">Hypocrella siamensis</name>
    <dbReference type="NCBI Taxonomy" id="696354"/>
    <lineage>
        <taxon>Eukaryota</taxon>
        <taxon>Fungi</taxon>
        <taxon>Dikarya</taxon>
        <taxon>Ascomycota</taxon>
        <taxon>Pezizomycotina</taxon>
        <taxon>Sordariomycetes</taxon>
        <taxon>Hypocreomycetidae</taxon>
        <taxon>Hypocreales</taxon>
        <taxon>Clavicipitaceae</taxon>
        <taxon>Hypocrella</taxon>
    </lineage>
</organism>
<evidence type="ECO:0000256" key="5">
    <source>
        <dbReference type="ARBA" id="ARBA00022669"/>
    </source>
</evidence>
<evidence type="ECO:0000256" key="15">
    <source>
        <dbReference type="SAM" id="MobiDB-lite"/>
    </source>
</evidence>
<dbReference type="InterPro" id="IPR001579">
    <property type="entry name" value="Glyco_hydro_18_chit_AS"/>
</dbReference>
<dbReference type="Pfam" id="PF00704">
    <property type="entry name" value="Glyco_hydro_18"/>
    <property type="match status" value="1"/>
</dbReference>
<feature type="domain" description="GH18" evidence="17">
    <location>
        <begin position="252"/>
        <end position="548"/>
    </location>
</feature>
<evidence type="ECO:0000256" key="8">
    <source>
        <dbReference type="ARBA" id="ARBA00023026"/>
    </source>
</evidence>
<evidence type="ECO:0000256" key="10">
    <source>
        <dbReference type="ARBA" id="ARBA00023277"/>
    </source>
</evidence>
<evidence type="ECO:0000313" key="19">
    <source>
        <dbReference type="EMBL" id="ANH56412.1"/>
    </source>
</evidence>
<feature type="chain" id="PRO_5011861203" description="chitinase" evidence="16">
    <location>
        <begin position="16"/>
        <end position="551"/>
    </location>
</feature>
<keyword evidence="7" id="KW-0146">Chitin degradation</keyword>
<feature type="signal peptide" evidence="16">
    <location>
        <begin position="1"/>
        <end position="15"/>
    </location>
</feature>
<keyword evidence="10" id="KW-0119">Carbohydrate metabolism</keyword>
<evidence type="ECO:0000256" key="16">
    <source>
        <dbReference type="SAM" id="SignalP"/>
    </source>
</evidence>
<dbReference type="CDD" id="cd02877">
    <property type="entry name" value="GH18_hevamine_XipI_class_III"/>
    <property type="match status" value="1"/>
</dbReference>
<keyword evidence="6 14" id="KW-0378">Hydrolase</keyword>
<dbReference type="PANTHER" id="PTHR45708">
    <property type="entry name" value="ENDOCHITINASE"/>
    <property type="match status" value="1"/>
</dbReference>
<dbReference type="EMBL" id="KU202502">
    <property type="protein sequence ID" value="ANH56412.1"/>
    <property type="molecule type" value="Genomic_DNA"/>
</dbReference>
<keyword evidence="12" id="KW-0624">Polysaccharide degradation</keyword>
<evidence type="ECO:0000256" key="2">
    <source>
        <dbReference type="ARBA" id="ARBA00004613"/>
    </source>
</evidence>
<evidence type="ECO:0000256" key="6">
    <source>
        <dbReference type="ARBA" id="ARBA00022801"/>
    </source>
</evidence>
<dbReference type="InterPro" id="IPR017853">
    <property type="entry name" value="GH"/>
</dbReference>
<evidence type="ECO:0000256" key="4">
    <source>
        <dbReference type="ARBA" id="ARBA00022525"/>
    </source>
</evidence>
<keyword evidence="9" id="KW-0325">Glycoprotein</keyword>
<dbReference type="GO" id="GO:0005576">
    <property type="term" value="C:extracellular region"/>
    <property type="evidence" value="ECO:0007669"/>
    <property type="project" value="UniProtKB-SubCell"/>
</dbReference>
<sequence>MKIFTALVVAASALALGVPPVENSAKTALSARSANPRERRETSSLASPEVDPQIKGESLWKNNRKNRKPCTTRGPTRAGGVMPKDSGELASGGSKITPGRGDSSGPEVGETSADQDAGTSPDKPDLTTKHASNNEPEDERTNEPVPPLANDGIKTRMGDSATTSTTPNKMRGDSSVPEVGGTKPDEANEANAGSSADQDTGTSPDKPNLTSNHASNNETRDDHTSDDDNKTPIRDNAITPTTPNKMRGDGKHKVAVYWGQHGGGLPEKRLADYCKPDQGIDILLLAFLYQWGNGNTVPGGSIGNHCVIEAKTGKPSECNDLAKDIQTCQKAGVKIFLSIGGAVGAYSLSSKAEGESLAENIWAAYGGGSSTSIPRPFGDVEVDGFDFNIENPAGLGHYQHAVTKLRGLIGGQDVKISSAPQCPIPEPNLDKEIQASKFDILWVQFYNNPGCSLDSGTNFDEWSQHIAKGASAGAEIYVGAPAGPKAANGAESGAKFYLEPTKMAELVAKLKKMKGFGGVMMWAAGFSDANKVGGKTYAQQAKCILGTGKTC</sequence>
<keyword evidence="11 14" id="KW-0326">Glycosidase</keyword>
<comment type="catalytic activity">
    <reaction evidence="1">
        <text>Random endo-hydrolysis of N-acetyl-beta-D-glucosaminide (1-&gt;4)-beta-linkages in chitin and chitodextrins.</text>
        <dbReference type="EC" id="3.2.1.14"/>
    </reaction>
</comment>
<evidence type="ECO:0000256" key="7">
    <source>
        <dbReference type="ARBA" id="ARBA00023024"/>
    </source>
</evidence>
<keyword evidence="4" id="KW-0964">Secreted</keyword>
<dbReference type="SUPFAM" id="SSF51445">
    <property type="entry name" value="(Trans)glycosidases"/>
    <property type="match status" value="1"/>
</dbReference>
<evidence type="ECO:0000256" key="14">
    <source>
        <dbReference type="RuleBase" id="RU000489"/>
    </source>
</evidence>
<reference evidence="19" key="2">
    <citation type="journal article" date="2016" name="BMC Genomics">
        <title>Genome sequence and comparative analysis of clavicipitaceous insect-pathogenic fungus Aschersonia badia with Metarhizium spp.</title>
        <authorList>
            <person name="Agrawal Y."/>
            <person name="Narwani T."/>
            <person name="Subramanian S."/>
        </authorList>
    </citation>
    <scope>NUCLEOTIDE SEQUENCE</scope>
    <source>
        <strain evidence="19">MTCC 10142</strain>
    </source>
</reference>
<dbReference type="InterPro" id="IPR001223">
    <property type="entry name" value="Glyco_hydro18_cat"/>
</dbReference>
<keyword evidence="5" id="KW-0147">Chitin-binding</keyword>
<dbReference type="PROSITE" id="PS51910">
    <property type="entry name" value="GH18_2"/>
    <property type="match status" value="1"/>
</dbReference>
<evidence type="ECO:0000256" key="3">
    <source>
        <dbReference type="ARBA" id="ARBA00012729"/>
    </source>
</evidence>
<keyword evidence="16" id="KW-0732">Signal</keyword>
<comment type="similarity">
    <text evidence="13">Belongs to the glycosyl hydrolase 18 family. Chitinase class III subfamily.</text>
</comment>
<evidence type="ECO:0000256" key="12">
    <source>
        <dbReference type="ARBA" id="ARBA00023326"/>
    </source>
</evidence>
<evidence type="ECO:0000313" key="18">
    <source>
        <dbReference type="EMBL" id="ALI93556.1"/>
    </source>
</evidence>